<dbReference type="Pfam" id="PF13894">
    <property type="entry name" value="zf-C2H2_4"/>
    <property type="match status" value="1"/>
</dbReference>
<dbReference type="GO" id="GO:0006357">
    <property type="term" value="P:regulation of transcription by RNA polymerase II"/>
    <property type="evidence" value="ECO:0007669"/>
    <property type="project" value="TreeGrafter"/>
</dbReference>
<feature type="binding site" evidence="13">
    <location>
        <position position="67"/>
    </location>
    <ligand>
        <name>Zn(2+)</name>
        <dbReference type="ChEBI" id="CHEBI:29105"/>
    </ligand>
</feature>
<evidence type="ECO:0000259" key="15">
    <source>
        <dbReference type="PROSITE" id="PS51915"/>
    </source>
</evidence>
<dbReference type="GO" id="GO:0000978">
    <property type="term" value="F:RNA polymerase II cis-regulatory region sequence-specific DNA binding"/>
    <property type="evidence" value="ECO:0007669"/>
    <property type="project" value="TreeGrafter"/>
</dbReference>
<dbReference type="PANTHER" id="PTHR24404:SF114">
    <property type="entry name" value="KLUMPFUSS, ISOFORM B-RELATED"/>
    <property type="match status" value="1"/>
</dbReference>
<keyword evidence="4 13" id="KW-0479">Metal-binding</keyword>
<dbReference type="GO" id="GO:0005634">
    <property type="term" value="C:nucleus"/>
    <property type="evidence" value="ECO:0007669"/>
    <property type="project" value="UniProtKB-SubCell"/>
</dbReference>
<evidence type="ECO:0000256" key="6">
    <source>
        <dbReference type="ARBA" id="ARBA00022771"/>
    </source>
</evidence>
<evidence type="ECO:0000256" key="7">
    <source>
        <dbReference type="ARBA" id="ARBA00022833"/>
    </source>
</evidence>
<sequence>MSEFETDDTFVVIKNIANVCRICLEESAHMISIHNTENELQKSVTEMITICMTIKLEERELFPELVCNICRDEIILATKLHMKFTKSQSFLYEHVANLQVAEMKVDEIVIINTISEIKKEPGEPFIVENSDKSEKSGTTLKKVDHIKGPIGGFKQADKTVLCTVCNVRVPPANIKAHLSKHSKVLECPMCCRTFANNFNLRRHMYTHTNQTPFECGLCGIQFSRKDNLVKHIQYHSLVGNVCTNCGQKFESLVTLQQHVSDKSNCQVTKFKRLLSCDVCFKTFGLVSSLNTHKLLHTPNTVICQHCGNPYPNEKKLKSHIEKVHQKENERLFLCNVCAKQYKSKVALDTHMATHEDADKKYECKVCEKRFAQASSLSVHHIIHTDEKPYVCHICSRGFNKSCNLYRHIRTHSDNRPHQCNYCKKTFRFLESLTIHIRTHTGEKPFACLKCDKRFADRSTLCKHKKLHLKTDELDS</sequence>
<dbReference type="Gene3D" id="3.30.160.60">
    <property type="entry name" value="Classic Zinc Finger"/>
    <property type="match status" value="8"/>
</dbReference>
<evidence type="ECO:0000256" key="10">
    <source>
        <dbReference type="ARBA" id="ARBA00023163"/>
    </source>
</evidence>
<feature type="domain" description="C2H2-type" evidence="14">
    <location>
        <begin position="332"/>
        <end position="359"/>
    </location>
</feature>
<reference evidence="16" key="1">
    <citation type="journal article" date="2016" name="Sci. Rep.">
        <title>Molecular characterization of firefly nuptial gifts: a multi-omics approach sheds light on postcopulatory sexual selection.</title>
        <authorList>
            <person name="Al-Wathiqui N."/>
            <person name="Fallon T.R."/>
            <person name="South A."/>
            <person name="Weng J.K."/>
            <person name="Lewis S.M."/>
        </authorList>
    </citation>
    <scope>NUCLEOTIDE SEQUENCE</scope>
</reference>
<dbReference type="Pfam" id="PF00096">
    <property type="entry name" value="zf-C2H2"/>
    <property type="match status" value="5"/>
</dbReference>
<comment type="similarity">
    <text evidence="3">Belongs to the krueppel C2H2-type zinc-finger protein family.</text>
</comment>
<name>A0A1Y1KPK6_PHOPY</name>
<dbReference type="GO" id="GO:0030674">
    <property type="term" value="F:protein-macromolecule adaptor activity"/>
    <property type="evidence" value="ECO:0007669"/>
    <property type="project" value="UniProtKB-ARBA"/>
</dbReference>
<evidence type="ECO:0000256" key="5">
    <source>
        <dbReference type="ARBA" id="ARBA00022737"/>
    </source>
</evidence>
<feature type="domain" description="ZAD" evidence="15">
    <location>
        <begin position="18"/>
        <end position="94"/>
    </location>
</feature>
<keyword evidence="11" id="KW-0539">Nucleus</keyword>
<dbReference type="Gene3D" id="3.40.1800.20">
    <property type="match status" value="1"/>
</dbReference>
<dbReference type="PROSITE" id="PS00028">
    <property type="entry name" value="ZINC_FINGER_C2H2_1"/>
    <property type="match status" value="9"/>
</dbReference>
<dbReference type="InterPro" id="IPR012934">
    <property type="entry name" value="Znf_AD"/>
</dbReference>
<keyword evidence="8" id="KW-0805">Transcription regulation</keyword>
<feature type="domain" description="C2H2-type" evidence="14">
    <location>
        <begin position="185"/>
        <end position="212"/>
    </location>
</feature>
<dbReference type="PROSITE" id="PS51915">
    <property type="entry name" value="ZAD"/>
    <property type="match status" value="1"/>
</dbReference>
<dbReference type="SMART" id="SM00355">
    <property type="entry name" value="ZnF_C2H2"/>
    <property type="match status" value="10"/>
</dbReference>
<keyword evidence="5" id="KW-0677">Repeat</keyword>
<keyword evidence="7 13" id="KW-0862">Zinc</keyword>
<dbReference type="InterPro" id="IPR036236">
    <property type="entry name" value="Znf_C2H2_sf"/>
</dbReference>
<dbReference type="PANTHER" id="PTHR24404">
    <property type="entry name" value="ZINC FINGER PROTEIN"/>
    <property type="match status" value="1"/>
</dbReference>
<dbReference type="FunFam" id="3.30.160.60:FF:000624">
    <property type="entry name" value="zinc finger protein 697"/>
    <property type="match status" value="1"/>
</dbReference>
<feature type="domain" description="C2H2-type" evidence="14">
    <location>
        <begin position="213"/>
        <end position="236"/>
    </location>
</feature>
<feature type="binding site" evidence="13">
    <location>
        <position position="20"/>
    </location>
    <ligand>
        <name>Zn(2+)</name>
        <dbReference type="ChEBI" id="CHEBI:29105"/>
    </ligand>
</feature>
<dbReference type="Pfam" id="PF07776">
    <property type="entry name" value="zf-AD"/>
    <property type="match status" value="1"/>
</dbReference>
<dbReference type="PROSITE" id="PS50157">
    <property type="entry name" value="ZINC_FINGER_C2H2_2"/>
    <property type="match status" value="9"/>
</dbReference>
<organism evidence="16">
    <name type="scientific">Photinus pyralis</name>
    <name type="common">Common eastern firefly</name>
    <name type="synonym">Lampyris pyralis</name>
    <dbReference type="NCBI Taxonomy" id="7054"/>
    <lineage>
        <taxon>Eukaryota</taxon>
        <taxon>Metazoa</taxon>
        <taxon>Ecdysozoa</taxon>
        <taxon>Arthropoda</taxon>
        <taxon>Hexapoda</taxon>
        <taxon>Insecta</taxon>
        <taxon>Pterygota</taxon>
        <taxon>Neoptera</taxon>
        <taxon>Endopterygota</taxon>
        <taxon>Coleoptera</taxon>
        <taxon>Polyphaga</taxon>
        <taxon>Elateriformia</taxon>
        <taxon>Elateroidea</taxon>
        <taxon>Lampyridae</taxon>
        <taxon>Lampyrinae</taxon>
        <taxon>Photinus</taxon>
    </lineage>
</organism>
<feature type="domain" description="C2H2-type" evidence="14">
    <location>
        <begin position="445"/>
        <end position="472"/>
    </location>
</feature>
<evidence type="ECO:0000256" key="1">
    <source>
        <dbReference type="ARBA" id="ARBA00003767"/>
    </source>
</evidence>
<evidence type="ECO:0000256" key="3">
    <source>
        <dbReference type="ARBA" id="ARBA00006991"/>
    </source>
</evidence>
<evidence type="ECO:0000256" key="4">
    <source>
        <dbReference type="ARBA" id="ARBA00022723"/>
    </source>
</evidence>
<protein>
    <recommendedName>
        <fullName evidence="17">Protein krueppel</fullName>
    </recommendedName>
</protein>
<evidence type="ECO:0000313" key="16">
    <source>
        <dbReference type="EMBL" id="JAV63343.1"/>
    </source>
</evidence>
<comment type="function">
    <text evidence="1">May be involved in transcriptional regulation.</text>
</comment>
<keyword evidence="9" id="KW-0238">DNA-binding</keyword>
<feature type="domain" description="C2H2-type" evidence="14">
    <location>
        <begin position="389"/>
        <end position="416"/>
    </location>
</feature>
<keyword evidence="6 12" id="KW-0863">Zinc-finger</keyword>
<evidence type="ECO:0000256" key="11">
    <source>
        <dbReference type="ARBA" id="ARBA00023242"/>
    </source>
</evidence>
<feature type="domain" description="C2H2-type" evidence="14">
    <location>
        <begin position="417"/>
        <end position="444"/>
    </location>
</feature>
<feature type="domain" description="C2H2-type" evidence="14">
    <location>
        <begin position="301"/>
        <end position="329"/>
    </location>
</feature>
<evidence type="ECO:0000256" key="9">
    <source>
        <dbReference type="ARBA" id="ARBA00023125"/>
    </source>
</evidence>
<evidence type="ECO:0000256" key="2">
    <source>
        <dbReference type="ARBA" id="ARBA00004123"/>
    </source>
</evidence>
<dbReference type="FunFam" id="3.30.160.60:FF:000688">
    <property type="entry name" value="zinc finger protein 197 isoform X1"/>
    <property type="match status" value="1"/>
</dbReference>
<evidence type="ECO:0000259" key="14">
    <source>
        <dbReference type="PROSITE" id="PS50157"/>
    </source>
</evidence>
<evidence type="ECO:0000256" key="8">
    <source>
        <dbReference type="ARBA" id="ARBA00023015"/>
    </source>
</evidence>
<proteinExistence type="inferred from homology"/>
<dbReference type="SUPFAM" id="SSF57667">
    <property type="entry name" value="beta-beta-alpha zinc fingers"/>
    <property type="match status" value="5"/>
</dbReference>
<accession>A0A1Y1KPK6</accession>
<dbReference type="Pfam" id="PF13912">
    <property type="entry name" value="zf-C2H2_6"/>
    <property type="match status" value="1"/>
</dbReference>
<dbReference type="AlphaFoldDB" id="A0A1Y1KPK6"/>
<evidence type="ECO:0000256" key="12">
    <source>
        <dbReference type="PROSITE-ProRule" id="PRU00042"/>
    </source>
</evidence>
<evidence type="ECO:0008006" key="17">
    <source>
        <dbReference type="Google" id="ProtNLM"/>
    </source>
</evidence>
<comment type="subcellular location">
    <subcellularLocation>
        <location evidence="2">Nucleus</location>
    </subcellularLocation>
</comment>
<dbReference type="InterPro" id="IPR013087">
    <property type="entry name" value="Znf_C2H2_type"/>
</dbReference>
<feature type="binding site" evidence="13">
    <location>
        <position position="70"/>
    </location>
    <ligand>
        <name>Zn(2+)</name>
        <dbReference type="ChEBI" id="CHEBI:29105"/>
    </ligand>
</feature>
<feature type="domain" description="C2H2-type" evidence="14">
    <location>
        <begin position="361"/>
        <end position="388"/>
    </location>
</feature>
<dbReference type="GO" id="GO:0003700">
    <property type="term" value="F:DNA-binding transcription factor activity"/>
    <property type="evidence" value="ECO:0007669"/>
    <property type="project" value="TreeGrafter"/>
</dbReference>
<dbReference type="SMART" id="SM00868">
    <property type="entry name" value="zf-AD"/>
    <property type="match status" value="1"/>
</dbReference>
<dbReference type="FunFam" id="3.30.160.60:FF:001498">
    <property type="entry name" value="Zinc finger protein 404"/>
    <property type="match status" value="1"/>
</dbReference>
<dbReference type="InterPro" id="IPR050589">
    <property type="entry name" value="Ikaros_C2H2-ZF"/>
</dbReference>
<keyword evidence="10" id="KW-0804">Transcription</keyword>
<feature type="binding site" evidence="13">
    <location>
        <position position="23"/>
    </location>
    <ligand>
        <name>Zn(2+)</name>
        <dbReference type="ChEBI" id="CHEBI:29105"/>
    </ligand>
</feature>
<evidence type="ECO:0000256" key="13">
    <source>
        <dbReference type="PROSITE-ProRule" id="PRU01263"/>
    </source>
</evidence>
<feature type="domain" description="C2H2-type" evidence="14">
    <location>
        <begin position="274"/>
        <end position="301"/>
    </location>
</feature>
<dbReference type="GO" id="GO:0008270">
    <property type="term" value="F:zinc ion binding"/>
    <property type="evidence" value="ECO:0007669"/>
    <property type="project" value="UniProtKB-UniRule"/>
</dbReference>
<dbReference type="SUPFAM" id="SSF57716">
    <property type="entry name" value="Glucocorticoid receptor-like (DNA-binding domain)"/>
    <property type="match status" value="1"/>
</dbReference>
<dbReference type="FunFam" id="3.30.160.60:FF:000226">
    <property type="entry name" value="Zinc finger protein 236 variant"/>
    <property type="match status" value="1"/>
</dbReference>
<dbReference type="EMBL" id="GEZM01077273">
    <property type="protein sequence ID" value="JAV63343.1"/>
    <property type="molecule type" value="Transcribed_RNA"/>
</dbReference>